<dbReference type="PANTHER" id="PTHR36214:SF3">
    <property type="entry name" value="ACETYL-COA DECARBONYLASE_SYNTHASE COMPLEX SUBUNIT GAMMA"/>
    <property type="match status" value="1"/>
</dbReference>
<feature type="domain" description="4Fe-4S" evidence="5">
    <location>
        <begin position="1"/>
        <end position="59"/>
    </location>
</feature>
<dbReference type="PROSITE" id="PS51656">
    <property type="entry name" value="4FE4S"/>
    <property type="match status" value="1"/>
</dbReference>
<evidence type="ECO:0000256" key="3">
    <source>
        <dbReference type="ARBA" id="ARBA00023004"/>
    </source>
</evidence>
<dbReference type="EMBL" id="RJVA01000014">
    <property type="protein sequence ID" value="ROQ90740.1"/>
    <property type="molecule type" value="Genomic_DNA"/>
</dbReference>
<dbReference type="Proteomes" id="UP000276223">
    <property type="component" value="Unassembled WGS sequence"/>
</dbReference>
<dbReference type="InterPro" id="IPR007202">
    <property type="entry name" value="4Fe-4S_dom"/>
</dbReference>
<dbReference type="GO" id="GO:0046872">
    <property type="term" value="F:metal ion binding"/>
    <property type="evidence" value="ECO:0007669"/>
    <property type="project" value="UniProtKB-KW"/>
</dbReference>
<keyword evidence="7" id="KW-1185">Reference proteome</keyword>
<organism evidence="6 7">
    <name type="scientific">Desulfosoma caldarium</name>
    <dbReference type="NCBI Taxonomy" id="610254"/>
    <lineage>
        <taxon>Bacteria</taxon>
        <taxon>Pseudomonadati</taxon>
        <taxon>Thermodesulfobacteriota</taxon>
        <taxon>Syntrophobacteria</taxon>
        <taxon>Syntrophobacterales</taxon>
        <taxon>Syntrophobacteraceae</taxon>
        <taxon>Desulfosoma</taxon>
    </lineage>
</organism>
<evidence type="ECO:0000313" key="7">
    <source>
        <dbReference type="Proteomes" id="UP000276223"/>
    </source>
</evidence>
<dbReference type="AlphaFoldDB" id="A0A3N1UPR5"/>
<evidence type="ECO:0000256" key="4">
    <source>
        <dbReference type="ARBA" id="ARBA00023014"/>
    </source>
</evidence>
<dbReference type="InterPro" id="IPR051069">
    <property type="entry name" value="ACDS_complex_subunit"/>
</dbReference>
<evidence type="ECO:0000259" key="5">
    <source>
        <dbReference type="PROSITE" id="PS51656"/>
    </source>
</evidence>
<evidence type="ECO:0000256" key="1">
    <source>
        <dbReference type="ARBA" id="ARBA00022485"/>
    </source>
</evidence>
<dbReference type="Pfam" id="PF04060">
    <property type="entry name" value="FeS"/>
    <property type="match status" value="1"/>
</dbReference>
<evidence type="ECO:0000256" key="2">
    <source>
        <dbReference type="ARBA" id="ARBA00022723"/>
    </source>
</evidence>
<sequence>MKLNVVEILKHLPKTNCKECGEATCMAFAAKLAKKEVELKDCPPMFTEEFAAKREILENVLMGKAA</sequence>
<name>A0A3N1UPR5_9BACT</name>
<keyword evidence="3" id="KW-0408">Iron</keyword>
<gene>
    <name evidence="6" type="ORF">EDC27_2630</name>
</gene>
<reference evidence="6 7" key="1">
    <citation type="submission" date="2018-11" db="EMBL/GenBank/DDBJ databases">
        <title>Genomic Encyclopedia of Type Strains, Phase IV (KMG-IV): sequencing the most valuable type-strain genomes for metagenomic binning, comparative biology and taxonomic classification.</title>
        <authorList>
            <person name="Goeker M."/>
        </authorList>
    </citation>
    <scope>NUCLEOTIDE SEQUENCE [LARGE SCALE GENOMIC DNA]</scope>
    <source>
        <strain evidence="6 7">DSM 22027</strain>
    </source>
</reference>
<keyword evidence="2" id="KW-0479">Metal-binding</keyword>
<dbReference type="PANTHER" id="PTHR36214">
    <property type="match status" value="1"/>
</dbReference>
<accession>A0A3N1UPR5</accession>
<dbReference type="Gene3D" id="1.10.15.40">
    <property type="entry name" value="Electron transport complex subunit B, putative Fe-S cluster"/>
    <property type="match status" value="1"/>
</dbReference>
<dbReference type="RefSeq" id="WP_123291084.1">
    <property type="nucleotide sequence ID" value="NZ_RJVA01000014.1"/>
</dbReference>
<dbReference type="GO" id="GO:0051539">
    <property type="term" value="F:4 iron, 4 sulfur cluster binding"/>
    <property type="evidence" value="ECO:0007669"/>
    <property type="project" value="UniProtKB-KW"/>
</dbReference>
<proteinExistence type="predicted"/>
<comment type="caution">
    <text evidence="6">The sequence shown here is derived from an EMBL/GenBank/DDBJ whole genome shotgun (WGS) entry which is preliminary data.</text>
</comment>
<keyword evidence="4" id="KW-0411">Iron-sulfur</keyword>
<keyword evidence="1" id="KW-0004">4Fe-4S</keyword>
<evidence type="ECO:0000313" key="6">
    <source>
        <dbReference type="EMBL" id="ROQ90740.1"/>
    </source>
</evidence>
<protein>
    <submittedName>
        <fullName evidence="6">Putative Fe-S cluster protein</fullName>
    </submittedName>
</protein>